<evidence type="ECO:0000256" key="5">
    <source>
        <dbReference type="ARBA" id="ARBA00022989"/>
    </source>
</evidence>
<feature type="non-terminal residue" evidence="9">
    <location>
        <position position="125"/>
    </location>
</feature>
<dbReference type="InterPro" id="IPR003474">
    <property type="entry name" value="Glcn_transporter"/>
</dbReference>
<evidence type="ECO:0000256" key="4">
    <source>
        <dbReference type="ARBA" id="ARBA00022692"/>
    </source>
</evidence>
<organism evidence="9 10">
    <name type="scientific">Corallococcus praedator</name>
    <dbReference type="NCBI Taxonomy" id="2316724"/>
    <lineage>
        <taxon>Bacteria</taxon>
        <taxon>Pseudomonadati</taxon>
        <taxon>Myxococcota</taxon>
        <taxon>Myxococcia</taxon>
        <taxon>Myxococcales</taxon>
        <taxon>Cystobacterineae</taxon>
        <taxon>Myxococcaceae</taxon>
        <taxon>Corallococcus</taxon>
    </lineage>
</organism>
<gene>
    <name evidence="9" type="ORF">D7Y13_43345</name>
</gene>
<dbReference type="Proteomes" id="UP000278907">
    <property type="component" value="Unassembled WGS sequence"/>
</dbReference>
<evidence type="ECO:0000256" key="7">
    <source>
        <dbReference type="ARBA" id="ARBA00049663"/>
    </source>
</evidence>
<keyword evidence="5 8" id="KW-1133">Transmembrane helix</keyword>
<comment type="similarity">
    <text evidence="7">Belongs to the GntP permease family.</text>
</comment>
<keyword evidence="6 8" id="KW-0472">Membrane</keyword>
<evidence type="ECO:0000256" key="8">
    <source>
        <dbReference type="SAM" id="Phobius"/>
    </source>
</evidence>
<protein>
    <submittedName>
        <fullName evidence="9">Gluconate transporter</fullName>
    </submittedName>
</protein>
<keyword evidence="2" id="KW-0813">Transport</keyword>
<feature type="transmembrane region" description="Helical" evidence="8">
    <location>
        <begin position="46"/>
        <end position="76"/>
    </location>
</feature>
<dbReference type="EMBL" id="RAWI01001119">
    <property type="protein sequence ID" value="RKH80308.1"/>
    <property type="molecule type" value="Genomic_DNA"/>
</dbReference>
<reference evidence="9 10" key="1">
    <citation type="submission" date="2018-09" db="EMBL/GenBank/DDBJ databases">
        <authorList>
            <person name="Livingstone P.G."/>
            <person name="Whitworth D.E."/>
        </authorList>
    </citation>
    <scope>NUCLEOTIDE SEQUENCE [LARGE SCALE GENOMIC DNA]</scope>
    <source>
        <strain evidence="9 10">CA031B</strain>
    </source>
</reference>
<evidence type="ECO:0000256" key="1">
    <source>
        <dbReference type="ARBA" id="ARBA00004651"/>
    </source>
</evidence>
<sequence>MPLLITILGLIVLILLISYVRLHTFLAFLVVSLGVGLLLGMPPTLLLGAIQTGIGSTLGSVLSIIALGAMLGKLVAQSGAAQRIATSMMTLVGVKNVRWAFLVTGFIVGLPLFYSVGFLLLAPLA</sequence>
<name>A0ABX9Q2D1_9BACT</name>
<proteinExistence type="inferred from homology"/>
<dbReference type="PANTHER" id="PTHR30354:SF22">
    <property type="entry name" value="HIGH-AFFINITY GLUCONATE TRANSPORTER"/>
    <property type="match status" value="1"/>
</dbReference>
<accession>A0ABX9Q2D1</accession>
<keyword evidence="4 8" id="KW-0812">Transmembrane</keyword>
<keyword evidence="3" id="KW-1003">Cell membrane</keyword>
<comment type="caution">
    <text evidence="9">The sequence shown here is derived from an EMBL/GenBank/DDBJ whole genome shotgun (WGS) entry which is preliminary data.</text>
</comment>
<evidence type="ECO:0000256" key="3">
    <source>
        <dbReference type="ARBA" id="ARBA00022475"/>
    </source>
</evidence>
<dbReference type="Pfam" id="PF02447">
    <property type="entry name" value="GntP_permease"/>
    <property type="match status" value="1"/>
</dbReference>
<evidence type="ECO:0000256" key="2">
    <source>
        <dbReference type="ARBA" id="ARBA00022448"/>
    </source>
</evidence>
<evidence type="ECO:0000313" key="9">
    <source>
        <dbReference type="EMBL" id="RKH80308.1"/>
    </source>
</evidence>
<comment type="subcellular location">
    <subcellularLocation>
        <location evidence="1">Cell membrane</location>
        <topology evidence="1">Multi-pass membrane protein</topology>
    </subcellularLocation>
</comment>
<dbReference type="PANTHER" id="PTHR30354">
    <property type="entry name" value="GNT FAMILY GLUCONATE TRANSPORTER"/>
    <property type="match status" value="1"/>
</dbReference>
<feature type="transmembrane region" description="Helical" evidence="8">
    <location>
        <begin position="97"/>
        <end position="122"/>
    </location>
</feature>
<evidence type="ECO:0000313" key="10">
    <source>
        <dbReference type="Proteomes" id="UP000278907"/>
    </source>
</evidence>
<keyword evidence="10" id="KW-1185">Reference proteome</keyword>
<evidence type="ECO:0000256" key="6">
    <source>
        <dbReference type="ARBA" id="ARBA00023136"/>
    </source>
</evidence>